<reference evidence="1" key="1">
    <citation type="journal article" date="2021" name="Proc. Natl. Acad. Sci. U.S.A.">
        <title>A Catalog of Tens of Thousands of Viruses from Human Metagenomes Reveals Hidden Associations with Chronic Diseases.</title>
        <authorList>
            <person name="Tisza M.J."/>
            <person name="Buck C.B."/>
        </authorList>
    </citation>
    <scope>NUCLEOTIDE SEQUENCE</scope>
    <source>
        <strain evidence="1">Ct0wg9</strain>
    </source>
</reference>
<dbReference type="InterPro" id="IPR018330">
    <property type="entry name" value="RecT_fam"/>
</dbReference>
<protein>
    <submittedName>
        <fullName evidence="1">RecT protein</fullName>
    </submittedName>
</protein>
<dbReference type="NCBIfam" id="TIGR01913">
    <property type="entry name" value="bet_lambda"/>
    <property type="match status" value="1"/>
</dbReference>
<organism evidence="1">
    <name type="scientific">Myoviridae sp. ct0wg9</name>
    <dbReference type="NCBI Taxonomy" id="2826600"/>
    <lineage>
        <taxon>Viruses</taxon>
        <taxon>Duplodnaviria</taxon>
        <taxon>Heunggongvirae</taxon>
        <taxon>Uroviricota</taxon>
        <taxon>Caudoviricetes</taxon>
    </lineage>
</organism>
<proteinExistence type="predicted"/>
<dbReference type="InterPro" id="IPR010183">
    <property type="entry name" value="Phage_lambda_Bet"/>
</dbReference>
<sequence>MAVNNRLAAKTAKNSNAVEYEAGGMKVRLTPEIVRNYLVSGNKEAVSMQELAMFMNLCKYSQLNPWAKEAYCIKYGSEPAAMVVSKEAFQKRAEANPNYDGSEAGIVVLDESGEIVYRKGTIKLPGDEIVGGYAEVWRKDRTHSTRIEVSVDEYAGRKKDGSLNSQWSKRLATMIRKVALVQALRETFPSAFGGMYTAEEQGTEEPEAYAMTPPVEEAAAVQAQVQAETEKAEQIEQKHEINAAAQKQTDVQAALFGNN</sequence>
<dbReference type="Pfam" id="PF03837">
    <property type="entry name" value="RecT"/>
    <property type="match status" value="1"/>
</dbReference>
<name>A0A8S5NGE9_9CAUD</name>
<evidence type="ECO:0000313" key="1">
    <source>
        <dbReference type="EMBL" id="DAD93452.1"/>
    </source>
</evidence>
<accession>A0A8S5NGE9</accession>
<dbReference type="EMBL" id="BK015160">
    <property type="protein sequence ID" value="DAD93452.1"/>
    <property type="molecule type" value="Genomic_DNA"/>
</dbReference>
<dbReference type="GO" id="GO:0003677">
    <property type="term" value="F:DNA binding"/>
    <property type="evidence" value="ECO:0007669"/>
    <property type="project" value="InterPro"/>
</dbReference>
<dbReference type="GO" id="GO:0006310">
    <property type="term" value="P:DNA recombination"/>
    <property type="evidence" value="ECO:0007669"/>
    <property type="project" value="InterPro"/>
</dbReference>